<evidence type="ECO:0008006" key="3">
    <source>
        <dbReference type="Google" id="ProtNLM"/>
    </source>
</evidence>
<dbReference type="InterPro" id="IPR019226">
    <property type="entry name" value="DUF2158"/>
</dbReference>
<proteinExistence type="predicted"/>
<protein>
    <recommendedName>
        <fullName evidence="3">DUF2158 domain-containing protein</fullName>
    </recommendedName>
</protein>
<dbReference type="AlphaFoldDB" id="A0A512RIM2"/>
<evidence type="ECO:0000313" key="2">
    <source>
        <dbReference type="Proteomes" id="UP000321436"/>
    </source>
</evidence>
<dbReference type="EMBL" id="BKAU01000001">
    <property type="protein sequence ID" value="GEP95535.1"/>
    <property type="molecule type" value="Genomic_DNA"/>
</dbReference>
<sequence>MENQFKAGDLVVIKSGGPKMVIEYLDTEGNAYCLWYNRATGEIIREKVGLGALEVHMAVKESQ</sequence>
<organism evidence="1 2">
    <name type="scientific">Chitinophaga cymbidii</name>
    <dbReference type="NCBI Taxonomy" id="1096750"/>
    <lineage>
        <taxon>Bacteria</taxon>
        <taxon>Pseudomonadati</taxon>
        <taxon>Bacteroidota</taxon>
        <taxon>Chitinophagia</taxon>
        <taxon>Chitinophagales</taxon>
        <taxon>Chitinophagaceae</taxon>
        <taxon>Chitinophaga</taxon>
    </lineage>
</organism>
<name>A0A512RIM2_9BACT</name>
<dbReference type="RefSeq" id="WP_146859862.1">
    <property type="nucleotide sequence ID" value="NZ_BKAU01000001.1"/>
</dbReference>
<dbReference type="OrthoDB" id="1264301at2"/>
<keyword evidence="2" id="KW-1185">Reference proteome</keyword>
<accession>A0A512RIM2</accession>
<evidence type="ECO:0000313" key="1">
    <source>
        <dbReference type="EMBL" id="GEP95535.1"/>
    </source>
</evidence>
<dbReference type="Proteomes" id="UP000321436">
    <property type="component" value="Unassembled WGS sequence"/>
</dbReference>
<gene>
    <name evidence="1" type="ORF">CCY01nite_17950</name>
</gene>
<comment type="caution">
    <text evidence="1">The sequence shown here is derived from an EMBL/GenBank/DDBJ whole genome shotgun (WGS) entry which is preliminary data.</text>
</comment>
<reference evidence="1 2" key="1">
    <citation type="submission" date="2019-07" db="EMBL/GenBank/DDBJ databases">
        <title>Whole genome shotgun sequence of Chitinophaga cymbidii NBRC 109752.</title>
        <authorList>
            <person name="Hosoyama A."/>
            <person name="Uohara A."/>
            <person name="Ohji S."/>
            <person name="Ichikawa N."/>
        </authorList>
    </citation>
    <scope>NUCLEOTIDE SEQUENCE [LARGE SCALE GENOMIC DNA]</scope>
    <source>
        <strain evidence="1 2">NBRC 109752</strain>
    </source>
</reference>
<dbReference type="Pfam" id="PF09926">
    <property type="entry name" value="DUF2158"/>
    <property type="match status" value="1"/>
</dbReference>